<keyword evidence="4 10" id="KW-0067">ATP-binding</keyword>
<feature type="transmembrane region" description="Helical" evidence="7">
    <location>
        <begin position="257"/>
        <end position="280"/>
    </location>
</feature>
<dbReference type="RefSeq" id="WP_088075594.1">
    <property type="nucleotide sequence ID" value="NZ_JAHQCR010000057.1"/>
</dbReference>
<dbReference type="PANTHER" id="PTHR43394">
    <property type="entry name" value="ATP-DEPENDENT PERMEASE MDL1, MITOCHONDRIAL"/>
    <property type="match status" value="1"/>
</dbReference>
<dbReference type="InterPro" id="IPR036640">
    <property type="entry name" value="ABC1_TM_sf"/>
</dbReference>
<dbReference type="InterPro" id="IPR003439">
    <property type="entry name" value="ABC_transporter-like_ATP-bd"/>
</dbReference>
<dbReference type="SUPFAM" id="SSF52540">
    <property type="entry name" value="P-loop containing nucleoside triphosphate hydrolases"/>
    <property type="match status" value="1"/>
</dbReference>
<feature type="domain" description="ABC transporter" evidence="8">
    <location>
        <begin position="352"/>
        <end position="586"/>
    </location>
</feature>
<keyword evidence="2 7" id="KW-0812">Transmembrane</keyword>
<dbReference type="Pfam" id="PF00005">
    <property type="entry name" value="ABC_tran"/>
    <property type="match status" value="1"/>
</dbReference>
<dbReference type="SUPFAM" id="SSF90123">
    <property type="entry name" value="ABC transporter transmembrane region"/>
    <property type="match status" value="1"/>
</dbReference>
<dbReference type="SMART" id="SM00382">
    <property type="entry name" value="AAA"/>
    <property type="match status" value="1"/>
</dbReference>
<evidence type="ECO:0000256" key="2">
    <source>
        <dbReference type="ARBA" id="ARBA00022692"/>
    </source>
</evidence>
<evidence type="ECO:0000256" key="4">
    <source>
        <dbReference type="ARBA" id="ARBA00022840"/>
    </source>
</evidence>
<evidence type="ECO:0000256" key="5">
    <source>
        <dbReference type="ARBA" id="ARBA00022989"/>
    </source>
</evidence>
<dbReference type="InterPro" id="IPR011527">
    <property type="entry name" value="ABC1_TM_dom"/>
</dbReference>
<feature type="transmembrane region" description="Helical" evidence="7">
    <location>
        <begin position="29"/>
        <end position="51"/>
    </location>
</feature>
<protein>
    <submittedName>
        <fullName evidence="10">ABC transporter ATP-binding protein/permease</fullName>
    </submittedName>
</protein>
<dbReference type="Gene3D" id="1.20.1560.10">
    <property type="entry name" value="ABC transporter type 1, transmembrane domain"/>
    <property type="match status" value="1"/>
</dbReference>
<dbReference type="CDD" id="cd18544">
    <property type="entry name" value="ABC_6TM_TmrA_like"/>
    <property type="match status" value="1"/>
</dbReference>
<evidence type="ECO:0000256" key="1">
    <source>
        <dbReference type="ARBA" id="ARBA00004651"/>
    </source>
</evidence>
<evidence type="ECO:0000313" key="10">
    <source>
        <dbReference type="EMBL" id="MBU9722639.1"/>
    </source>
</evidence>
<evidence type="ECO:0000256" key="7">
    <source>
        <dbReference type="SAM" id="Phobius"/>
    </source>
</evidence>
<dbReference type="CDD" id="cd03254">
    <property type="entry name" value="ABCC_Glucan_exporter_like"/>
    <property type="match status" value="1"/>
</dbReference>
<dbReference type="PROSITE" id="PS50929">
    <property type="entry name" value="ABC_TM1F"/>
    <property type="match status" value="1"/>
</dbReference>
<keyword evidence="5 7" id="KW-1133">Transmembrane helix</keyword>
<gene>
    <name evidence="10" type="ORF">KS407_14565</name>
</gene>
<accession>A0ABS6JYB3</accession>
<dbReference type="Gene3D" id="3.40.50.300">
    <property type="entry name" value="P-loop containing nucleotide triphosphate hydrolases"/>
    <property type="match status" value="1"/>
</dbReference>
<keyword evidence="11" id="KW-1185">Reference proteome</keyword>
<evidence type="ECO:0000256" key="3">
    <source>
        <dbReference type="ARBA" id="ARBA00022741"/>
    </source>
</evidence>
<dbReference type="InterPro" id="IPR027417">
    <property type="entry name" value="P-loop_NTPase"/>
</dbReference>
<feature type="transmembrane region" description="Helical" evidence="7">
    <location>
        <begin position="145"/>
        <end position="168"/>
    </location>
</feature>
<dbReference type="Pfam" id="PF00664">
    <property type="entry name" value="ABC_membrane"/>
    <property type="match status" value="1"/>
</dbReference>
<proteinExistence type="predicted"/>
<sequence>MIERHKHLLVPLPQGAVFKRLLSYAKPHWKWLIIAFLLLVGGTGAQILGPILIKVFIDDYLTPRIFELQPLLWLGIGYLVLYFSSAGMNFAQSLMFQKIALRIIQQLRIDVFAKVERLGLSFFDQFPTGGLVSRITNDTEQVKELYVSVMAIFVQNIVFLVGVFVAMFALNVQLAIFCLVLLPAIIIIMQLYRRYSSKYYSVMSEKLSQLNARLNESIQGMTIIQVFRQERRMNRDFQKTNEEHNDAHFKSIKLDGLLLRPAVDFISIMALVLVLSYFGITSLNSPVEIGVLYAFVNYLDRFFEPVNQMMQRLSLFQQAMISAGRVFRLMDHDELAPVKQGNQSPRITEGVIEFRGVTFSYDGKQDVLKNINFKVNEGETLALVGHTGSGKSSIINLLMRFYAIKKGEILIDGVPIEKYEDEELRSKLGLVLQDPFLFVGDIAYNIRLYDDTITDKEVKEAAEFVHAHPFINRLPKGYESSVGERGSTFSSGQRQLISFARTMARKPKVLVLDEATANVDTETETVIQAALEKMRRGRTTIAIAHRLSTIKDADQILVLHQGEIVERGTHQELLAANGLYHKMYLLQQGAEKLDEIAEEAALES</sequence>
<keyword evidence="3" id="KW-0547">Nucleotide-binding</keyword>
<dbReference type="EMBL" id="JAHQCR010000057">
    <property type="protein sequence ID" value="MBU9722639.1"/>
    <property type="molecule type" value="Genomic_DNA"/>
</dbReference>
<evidence type="ECO:0000313" key="11">
    <source>
        <dbReference type="Proteomes" id="UP000790580"/>
    </source>
</evidence>
<keyword evidence="6 7" id="KW-0472">Membrane</keyword>
<feature type="transmembrane region" description="Helical" evidence="7">
    <location>
        <begin position="174"/>
        <end position="192"/>
    </location>
</feature>
<dbReference type="Proteomes" id="UP000790580">
    <property type="component" value="Unassembled WGS sequence"/>
</dbReference>
<dbReference type="PROSITE" id="PS00211">
    <property type="entry name" value="ABC_TRANSPORTER_1"/>
    <property type="match status" value="1"/>
</dbReference>
<evidence type="ECO:0000259" key="9">
    <source>
        <dbReference type="PROSITE" id="PS50929"/>
    </source>
</evidence>
<evidence type="ECO:0000259" key="8">
    <source>
        <dbReference type="PROSITE" id="PS50893"/>
    </source>
</evidence>
<comment type="subcellular location">
    <subcellularLocation>
        <location evidence="1">Cell membrane</location>
        <topology evidence="1">Multi-pass membrane protein</topology>
    </subcellularLocation>
</comment>
<name>A0ABS6JYB3_9BACI</name>
<dbReference type="PANTHER" id="PTHR43394:SF1">
    <property type="entry name" value="ATP-BINDING CASSETTE SUB-FAMILY B MEMBER 10, MITOCHONDRIAL"/>
    <property type="match status" value="1"/>
</dbReference>
<dbReference type="PROSITE" id="PS50893">
    <property type="entry name" value="ABC_TRANSPORTER_2"/>
    <property type="match status" value="1"/>
</dbReference>
<organism evidence="10 11">
    <name type="scientific">Evansella alkalicola</name>
    <dbReference type="NCBI Taxonomy" id="745819"/>
    <lineage>
        <taxon>Bacteria</taxon>
        <taxon>Bacillati</taxon>
        <taxon>Bacillota</taxon>
        <taxon>Bacilli</taxon>
        <taxon>Bacillales</taxon>
        <taxon>Bacillaceae</taxon>
        <taxon>Evansella</taxon>
    </lineage>
</organism>
<evidence type="ECO:0000256" key="6">
    <source>
        <dbReference type="ARBA" id="ARBA00023136"/>
    </source>
</evidence>
<dbReference type="InterPro" id="IPR003593">
    <property type="entry name" value="AAA+_ATPase"/>
</dbReference>
<feature type="transmembrane region" description="Helical" evidence="7">
    <location>
        <begin position="71"/>
        <end position="91"/>
    </location>
</feature>
<dbReference type="GO" id="GO:0005524">
    <property type="term" value="F:ATP binding"/>
    <property type="evidence" value="ECO:0007669"/>
    <property type="project" value="UniProtKB-KW"/>
</dbReference>
<dbReference type="InterPro" id="IPR039421">
    <property type="entry name" value="Type_1_exporter"/>
</dbReference>
<comment type="caution">
    <text evidence="10">The sequence shown here is derived from an EMBL/GenBank/DDBJ whole genome shotgun (WGS) entry which is preliminary data.</text>
</comment>
<dbReference type="InterPro" id="IPR017871">
    <property type="entry name" value="ABC_transporter-like_CS"/>
</dbReference>
<feature type="domain" description="ABC transmembrane type-1" evidence="9">
    <location>
        <begin position="33"/>
        <end position="318"/>
    </location>
</feature>
<reference evidence="10 11" key="1">
    <citation type="submission" date="2021-06" db="EMBL/GenBank/DDBJ databases">
        <title>Bacillus sp. RD4P76, an endophyte from a halophyte.</title>
        <authorList>
            <person name="Sun J.-Q."/>
        </authorList>
    </citation>
    <scope>NUCLEOTIDE SEQUENCE [LARGE SCALE GENOMIC DNA]</scope>
    <source>
        <strain evidence="10 11">JCM 17098</strain>
    </source>
</reference>